<accession>A0A9Q8LH70</accession>
<sequence length="159" mass="16662">MKQHLTLLIVAAALTECRRTFGGPNGSIQALHNTLDVAKHLIFSHDLAKRQCRGNCVTCFGPGYQFCPGSGMDCYLPGDEDYGIEMCSNSEDGSSDTPSCASQYGPQYTECPDGVSCHDVSSSSSAACFRDDSAVEGCSGAREAGCGDELHGCDVAGDS</sequence>
<evidence type="ECO:0000313" key="3">
    <source>
        <dbReference type="Proteomes" id="UP000756132"/>
    </source>
</evidence>
<dbReference type="OrthoDB" id="5409186at2759"/>
<dbReference type="Proteomes" id="UP000756132">
    <property type="component" value="Chromosome 5"/>
</dbReference>
<dbReference type="AlphaFoldDB" id="A0A9Q8LH70"/>
<protein>
    <submittedName>
        <fullName evidence="2">Uncharacterized protein</fullName>
    </submittedName>
</protein>
<evidence type="ECO:0000256" key="1">
    <source>
        <dbReference type="SAM" id="SignalP"/>
    </source>
</evidence>
<keyword evidence="3" id="KW-1185">Reference proteome</keyword>
<proteinExistence type="predicted"/>
<keyword evidence="1" id="KW-0732">Signal</keyword>
<feature type="chain" id="PRO_5040448458" evidence="1">
    <location>
        <begin position="23"/>
        <end position="159"/>
    </location>
</feature>
<dbReference type="EMBL" id="CP090167">
    <property type="protein sequence ID" value="UJO17320.1"/>
    <property type="molecule type" value="Genomic_DNA"/>
</dbReference>
<reference evidence="2" key="2">
    <citation type="journal article" date="2022" name="Microb. Genom.">
        <title>A chromosome-scale genome assembly of the tomato pathogen Cladosporium fulvum reveals a compartmentalized genome architecture and the presence of a dispensable chromosome.</title>
        <authorList>
            <person name="Zaccaron A.Z."/>
            <person name="Chen L.H."/>
            <person name="Samaras A."/>
            <person name="Stergiopoulos I."/>
        </authorList>
    </citation>
    <scope>NUCLEOTIDE SEQUENCE</scope>
    <source>
        <strain evidence="2">Race5_Kim</strain>
    </source>
</reference>
<dbReference type="GeneID" id="71985541"/>
<dbReference type="RefSeq" id="XP_047761686.1">
    <property type="nucleotide sequence ID" value="XM_047904811.1"/>
</dbReference>
<reference evidence="2" key="1">
    <citation type="submission" date="2021-12" db="EMBL/GenBank/DDBJ databases">
        <authorList>
            <person name="Zaccaron A."/>
            <person name="Stergiopoulos I."/>
        </authorList>
    </citation>
    <scope>NUCLEOTIDE SEQUENCE</scope>
    <source>
        <strain evidence="2">Race5_Kim</strain>
    </source>
</reference>
<dbReference type="KEGG" id="ffu:CLAFUR5_05663"/>
<name>A0A9Q8LH70_PASFU</name>
<organism evidence="2 3">
    <name type="scientific">Passalora fulva</name>
    <name type="common">Tomato leaf mold</name>
    <name type="synonym">Cladosporium fulvum</name>
    <dbReference type="NCBI Taxonomy" id="5499"/>
    <lineage>
        <taxon>Eukaryota</taxon>
        <taxon>Fungi</taxon>
        <taxon>Dikarya</taxon>
        <taxon>Ascomycota</taxon>
        <taxon>Pezizomycotina</taxon>
        <taxon>Dothideomycetes</taxon>
        <taxon>Dothideomycetidae</taxon>
        <taxon>Mycosphaerellales</taxon>
        <taxon>Mycosphaerellaceae</taxon>
        <taxon>Fulvia</taxon>
    </lineage>
</organism>
<gene>
    <name evidence="2" type="ORF">CLAFUR5_05663</name>
</gene>
<evidence type="ECO:0000313" key="2">
    <source>
        <dbReference type="EMBL" id="UJO17320.1"/>
    </source>
</evidence>
<feature type="signal peptide" evidence="1">
    <location>
        <begin position="1"/>
        <end position="22"/>
    </location>
</feature>